<dbReference type="SUPFAM" id="SSF53850">
    <property type="entry name" value="Periplasmic binding protein-like II"/>
    <property type="match status" value="1"/>
</dbReference>
<dbReference type="InterPro" id="IPR006059">
    <property type="entry name" value="SBP"/>
</dbReference>
<dbReference type="Pfam" id="PF01547">
    <property type="entry name" value="SBP_bac_1"/>
    <property type="match status" value="1"/>
</dbReference>
<sequence>MALLLSACSSSDSSGGGATLEMWTFKQTHVKPLQAAAEAFRQKTGITVNVTAYTPDDAYKSKVMSAASTKNVADVLEVHAAGEDFVFGGAGITADLTSDMDSAWQGRFLRGTADSGRVSDLRYQRSLAPKAADVGIRTGQLFSIPFTTGTFGIVYANKAKLAAAGLDPTKPPTTWADFVTWLRTSVGKDATAGGLTVGLKSSSTGFNWMLQPMAYAYLGKERYEALFGKDASKAFGSGDGERVLRLYNQITPYWVPGTQTLSIDDADRAFAQGNATFDLGGTFTLAAIQQNGMNPSDVLAFPLPAPADGQVTQLKLAPMALTGLAVSARTKNQDAAVKWLDFLTTADQAGAFAKASLDLPGVDLGDKAADLLGPDLAALQKAFGAPGPDTYDPAATVDYQAPNYDQAISGDALVKMSPLRQESVQATNKQLGAIIADSWK</sequence>
<dbReference type="Gene3D" id="3.40.190.10">
    <property type="entry name" value="Periplasmic binding protein-like II"/>
    <property type="match status" value="1"/>
</dbReference>
<dbReference type="EMBL" id="JBHTIS010000047">
    <property type="protein sequence ID" value="MFD1044402.1"/>
    <property type="molecule type" value="Genomic_DNA"/>
</dbReference>
<name>A0ABW3M1C4_9PSEU</name>
<dbReference type="PANTHER" id="PTHR43649:SF12">
    <property type="entry name" value="DIACETYLCHITOBIOSE BINDING PROTEIN DASA"/>
    <property type="match status" value="1"/>
</dbReference>
<evidence type="ECO:0000313" key="2">
    <source>
        <dbReference type="Proteomes" id="UP001597045"/>
    </source>
</evidence>
<protein>
    <submittedName>
        <fullName evidence="1">ABC transporter substrate-binding protein</fullName>
    </submittedName>
</protein>
<dbReference type="Proteomes" id="UP001597045">
    <property type="component" value="Unassembled WGS sequence"/>
</dbReference>
<dbReference type="PANTHER" id="PTHR43649">
    <property type="entry name" value="ARABINOSE-BINDING PROTEIN-RELATED"/>
    <property type="match status" value="1"/>
</dbReference>
<proteinExistence type="predicted"/>
<accession>A0ABW3M1C4</accession>
<reference evidence="2" key="1">
    <citation type="journal article" date="2019" name="Int. J. Syst. Evol. Microbiol.">
        <title>The Global Catalogue of Microorganisms (GCM) 10K type strain sequencing project: providing services to taxonomists for standard genome sequencing and annotation.</title>
        <authorList>
            <consortium name="The Broad Institute Genomics Platform"/>
            <consortium name="The Broad Institute Genome Sequencing Center for Infectious Disease"/>
            <person name="Wu L."/>
            <person name="Ma J."/>
        </authorList>
    </citation>
    <scope>NUCLEOTIDE SEQUENCE [LARGE SCALE GENOMIC DNA]</scope>
    <source>
        <strain evidence="2">JCM 31486</strain>
    </source>
</reference>
<gene>
    <name evidence="1" type="ORF">ACFQ1S_01730</name>
</gene>
<dbReference type="InterPro" id="IPR050490">
    <property type="entry name" value="Bact_solute-bd_prot1"/>
</dbReference>
<keyword evidence="2" id="KW-1185">Reference proteome</keyword>
<organism evidence="1 2">
    <name type="scientific">Kibdelosporangium lantanae</name>
    <dbReference type="NCBI Taxonomy" id="1497396"/>
    <lineage>
        <taxon>Bacteria</taxon>
        <taxon>Bacillati</taxon>
        <taxon>Actinomycetota</taxon>
        <taxon>Actinomycetes</taxon>
        <taxon>Pseudonocardiales</taxon>
        <taxon>Pseudonocardiaceae</taxon>
        <taxon>Kibdelosporangium</taxon>
    </lineage>
</organism>
<comment type="caution">
    <text evidence="1">The sequence shown here is derived from an EMBL/GenBank/DDBJ whole genome shotgun (WGS) entry which is preliminary data.</text>
</comment>
<evidence type="ECO:0000313" key="1">
    <source>
        <dbReference type="EMBL" id="MFD1044402.1"/>
    </source>
</evidence>